<feature type="region of interest" description="Disordered" evidence="2">
    <location>
        <begin position="156"/>
        <end position="213"/>
    </location>
</feature>
<reference evidence="4 5" key="1">
    <citation type="submission" date="2019-07" db="EMBL/GenBank/DDBJ databases">
        <title>De Novo Assembly of kiwifruit Actinidia rufa.</title>
        <authorList>
            <person name="Sugita-Konishi S."/>
            <person name="Sato K."/>
            <person name="Mori E."/>
            <person name="Abe Y."/>
            <person name="Kisaki G."/>
            <person name="Hamano K."/>
            <person name="Suezawa K."/>
            <person name="Otani M."/>
            <person name="Fukuda T."/>
            <person name="Manabe T."/>
            <person name="Gomi K."/>
            <person name="Tabuchi M."/>
            <person name="Akimitsu K."/>
            <person name="Kataoka I."/>
        </authorList>
    </citation>
    <scope>NUCLEOTIDE SEQUENCE [LARGE SCALE GENOMIC DNA]</scope>
    <source>
        <strain evidence="5">cv. Fuchu</strain>
    </source>
</reference>
<organism evidence="4 5">
    <name type="scientific">Actinidia rufa</name>
    <dbReference type="NCBI Taxonomy" id="165716"/>
    <lineage>
        <taxon>Eukaryota</taxon>
        <taxon>Viridiplantae</taxon>
        <taxon>Streptophyta</taxon>
        <taxon>Embryophyta</taxon>
        <taxon>Tracheophyta</taxon>
        <taxon>Spermatophyta</taxon>
        <taxon>Magnoliopsida</taxon>
        <taxon>eudicotyledons</taxon>
        <taxon>Gunneridae</taxon>
        <taxon>Pentapetalae</taxon>
        <taxon>asterids</taxon>
        <taxon>Ericales</taxon>
        <taxon>Actinidiaceae</taxon>
        <taxon>Actinidia</taxon>
    </lineage>
</organism>
<evidence type="ECO:0000256" key="2">
    <source>
        <dbReference type="SAM" id="MobiDB-lite"/>
    </source>
</evidence>
<dbReference type="InterPro" id="IPR021410">
    <property type="entry name" value="FAF"/>
</dbReference>
<protein>
    <submittedName>
        <fullName evidence="4">FANTASTIC four-like protein</fullName>
    </submittedName>
</protein>
<proteinExistence type="inferred from homology"/>
<evidence type="ECO:0000313" key="4">
    <source>
        <dbReference type="EMBL" id="GFZ13631.1"/>
    </source>
</evidence>
<evidence type="ECO:0000256" key="1">
    <source>
        <dbReference type="ARBA" id="ARBA00008690"/>
    </source>
</evidence>
<keyword evidence="5" id="KW-1185">Reference proteome</keyword>
<feature type="compositionally biased region" description="Acidic residues" evidence="2">
    <location>
        <begin position="156"/>
        <end position="175"/>
    </location>
</feature>
<gene>
    <name evidence="4" type="ORF">Acr_23g0020160</name>
</gene>
<feature type="domain" description="FAF" evidence="3">
    <location>
        <begin position="97"/>
        <end position="143"/>
    </location>
</feature>
<dbReference type="PANTHER" id="PTHR33155:SF8">
    <property type="entry name" value="PROTEIN FANTASTIC FOUR 1"/>
    <property type="match status" value="1"/>
</dbReference>
<dbReference type="AlphaFoldDB" id="A0A7J0GS86"/>
<dbReference type="Proteomes" id="UP000585474">
    <property type="component" value="Unassembled WGS sequence"/>
</dbReference>
<evidence type="ECO:0000313" key="5">
    <source>
        <dbReference type="Proteomes" id="UP000585474"/>
    </source>
</evidence>
<evidence type="ECO:0000259" key="3">
    <source>
        <dbReference type="Pfam" id="PF11250"/>
    </source>
</evidence>
<sequence>MSPIVYQGLQSCLEPNVLRHKNAEFGSFIQSPTNISHNQNELMTEKEKVYVHPLSRRSSSPTLSKKSLEMCTESLGCETGSDSSERSDEFSLISSKTSISDSDCFRVRHHREGGRLVIKAVTISSSNSYFQAERVDGRLRFCLVKCNSLECEEAEEKEEDAVADGDEGGAEDMEGNSENVGGEIGTGEVLRPSRCKEGGRGRLQRGRVGAHFG</sequence>
<accession>A0A7J0GS86</accession>
<name>A0A7J0GS86_9ERIC</name>
<comment type="similarity">
    <text evidence="1">Belongs to the fantastic four family.</text>
</comment>
<comment type="caution">
    <text evidence="4">The sequence shown here is derived from an EMBL/GenBank/DDBJ whole genome shotgun (WGS) entry which is preliminary data.</text>
</comment>
<dbReference type="PANTHER" id="PTHR33155">
    <property type="entry name" value="FANTASTIC FOUR-LIKE PROTEIN (DUF3049)"/>
    <property type="match status" value="1"/>
</dbReference>
<dbReference type="OrthoDB" id="1916983at2759"/>
<dbReference type="InterPro" id="IPR046431">
    <property type="entry name" value="FAF_dom"/>
</dbReference>
<dbReference type="Pfam" id="PF11250">
    <property type="entry name" value="FAF"/>
    <property type="match status" value="1"/>
</dbReference>
<dbReference type="EMBL" id="BJWL01000023">
    <property type="protein sequence ID" value="GFZ13631.1"/>
    <property type="molecule type" value="Genomic_DNA"/>
</dbReference>